<proteinExistence type="predicted"/>
<evidence type="ECO:0000256" key="2">
    <source>
        <dbReference type="SAM" id="Phobius"/>
    </source>
</evidence>
<accession>A0A1M6EUR6</accession>
<dbReference type="Proteomes" id="UP000184310">
    <property type="component" value="Unassembled WGS sequence"/>
</dbReference>
<protein>
    <submittedName>
        <fullName evidence="3">Uncharacterized protein</fullName>
    </submittedName>
</protein>
<gene>
    <name evidence="3" type="ORF">SAMN02745163_00951</name>
</gene>
<keyword evidence="2" id="KW-0472">Membrane</keyword>
<evidence type="ECO:0000313" key="3">
    <source>
        <dbReference type="EMBL" id="SHI89207.1"/>
    </source>
</evidence>
<feature type="transmembrane region" description="Helical" evidence="2">
    <location>
        <begin position="20"/>
        <end position="36"/>
    </location>
</feature>
<evidence type="ECO:0000256" key="1">
    <source>
        <dbReference type="SAM" id="MobiDB-lite"/>
    </source>
</evidence>
<feature type="region of interest" description="Disordered" evidence="1">
    <location>
        <begin position="46"/>
        <end position="122"/>
    </location>
</feature>
<dbReference type="AlphaFoldDB" id="A0A1M6EUR6"/>
<keyword evidence="2" id="KW-0812">Transmembrane</keyword>
<dbReference type="RefSeq" id="WP_072985525.1">
    <property type="nucleotide sequence ID" value="NZ_FQZB01000005.1"/>
</dbReference>
<feature type="compositionally biased region" description="Polar residues" evidence="1">
    <location>
        <begin position="106"/>
        <end position="115"/>
    </location>
</feature>
<dbReference type="STRING" id="1121302.SAMN02745163_00951"/>
<reference evidence="3 4" key="1">
    <citation type="submission" date="2016-11" db="EMBL/GenBank/DDBJ databases">
        <authorList>
            <person name="Jaros S."/>
            <person name="Januszkiewicz K."/>
            <person name="Wedrychowicz H."/>
        </authorList>
    </citation>
    <scope>NUCLEOTIDE SEQUENCE [LARGE SCALE GENOMIC DNA]</scope>
    <source>
        <strain evidence="3 4">DSM 21758</strain>
    </source>
</reference>
<feature type="compositionally biased region" description="Basic and acidic residues" evidence="1">
    <location>
        <begin position="46"/>
        <end position="103"/>
    </location>
</feature>
<keyword evidence="2" id="KW-1133">Transmembrane helix</keyword>
<organism evidence="3 4">
    <name type="scientific">Clostridium cavendishii DSM 21758</name>
    <dbReference type="NCBI Taxonomy" id="1121302"/>
    <lineage>
        <taxon>Bacteria</taxon>
        <taxon>Bacillati</taxon>
        <taxon>Bacillota</taxon>
        <taxon>Clostridia</taxon>
        <taxon>Eubacteriales</taxon>
        <taxon>Clostridiaceae</taxon>
        <taxon>Clostridium</taxon>
    </lineage>
</organism>
<name>A0A1M6EUR6_9CLOT</name>
<keyword evidence="4" id="KW-1185">Reference proteome</keyword>
<sequence length="182" mass="21116">MRRLLENFESRKTIIKITNISIVFLMLITFAINGIACGSKQAEDEKLSANKLKVEEKEKLEKEKADKKQAKEQQKKEQEEKVRKQQEEKAKKEQEEKTNREAEQVVNDNNSMVSTTEEKSTVNKGIPKIITRNKSVIVYTSKKDDKYHNDGCKYLKNNKMEITLKSAKKGKLKPCNKCRPPR</sequence>
<evidence type="ECO:0000313" key="4">
    <source>
        <dbReference type="Proteomes" id="UP000184310"/>
    </source>
</evidence>
<dbReference type="OrthoDB" id="9783680at2"/>
<dbReference type="EMBL" id="FQZB01000005">
    <property type="protein sequence ID" value="SHI89207.1"/>
    <property type="molecule type" value="Genomic_DNA"/>
</dbReference>